<keyword evidence="11" id="KW-1185">Reference proteome</keyword>
<name>A0A845PXZ4_9FLAO</name>
<accession>A0A845PXZ4</accession>
<keyword evidence="8 9" id="KW-0472">Membrane</keyword>
<feature type="transmembrane region" description="Helical" evidence="9">
    <location>
        <begin position="99"/>
        <end position="117"/>
    </location>
</feature>
<feature type="transmembrane region" description="Helical" evidence="9">
    <location>
        <begin position="316"/>
        <end position="339"/>
    </location>
</feature>
<feature type="transmembrane region" description="Helical" evidence="9">
    <location>
        <begin position="351"/>
        <end position="371"/>
    </location>
</feature>
<keyword evidence="3" id="KW-0813">Transport</keyword>
<proteinExistence type="inferred from homology"/>
<feature type="transmembrane region" description="Helical" evidence="9">
    <location>
        <begin position="391"/>
        <end position="408"/>
    </location>
</feature>
<keyword evidence="4" id="KW-1003">Cell membrane</keyword>
<feature type="transmembrane region" description="Helical" evidence="9">
    <location>
        <begin position="22"/>
        <end position="42"/>
    </location>
</feature>
<sequence>MFFGAGNLILPPFIGINSTSGWIYALIGFSLTAVIAPFISLIAVGQVGNNFMDMGKRVNPKLIMILAFITICLIGPVIGIPRTGATTFEIGLRPIFPNISPNMAALAFFTLNASLSISPHKIIDIIGKYLTPILIILLLTLILIGIIFPSHVQHLPEVNTINLFALGFHEGYQTMDILSAVIFAGIILKTMSEQGELAPKQRLYTTIKAGLIAALALFFIYAGLIYLGAISDYPLADHISRTTLLLYISTSILGPIGTYLIALTMTLACLTTAIALTSAFASFMEKITKGKIGYKLNVILCSLLSAILSVKGVDEIISYAEILLGLIYPIVFALVIYLVFLGKFVKAKAPYIAAVIVTSLVSSLSAFLYYFPHMPILGAIRNKLPFAEHNMDWLLPSFIAFIISSLFSKNKDFLDSRPF</sequence>
<comment type="subcellular location">
    <subcellularLocation>
        <location evidence="1">Cell membrane</location>
        <topology evidence="1">Multi-pass membrane protein</topology>
    </subcellularLocation>
</comment>
<dbReference type="AlphaFoldDB" id="A0A845PXZ4"/>
<evidence type="ECO:0000256" key="1">
    <source>
        <dbReference type="ARBA" id="ARBA00004651"/>
    </source>
</evidence>
<evidence type="ECO:0000313" key="10">
    <source>
        <dbReference type="EMBL" id="NAW51228.1"/>
    </source>
</evidence>
<evidence type="ECO:0000313" key="11">
    <source>
        <dbReference type="Proteomes" id="UP000553459"/>
    </source>
</evidence>
<gene>
    <name evidence="10" type="primary">brnQ</name>
    <name evidence="10" type="ORF">GNY06_07510</name>
</gene>
<keyword evidence="7 9" id="KW-1133">Transmembrane helix</keyword>
<dbReference type="PANTHER" id="PTHR30588:SF0">
    <property type="entry name" value="BRANCHED-CHAIN AMINO ACID PERMEASE BRNQ"/>
    <property type="match status" value="1"/>
</dbReference>
<dbReference type="GO" id="GO:0015818">
    <property type="term" value="P:isoleucine transport"/>
    <property type="evidence" value="ECO:0007669"/>
    <property type="project" value="TreeGrafter"/>
</dbReference>
<dbReference type="GO" id="GO:0015820">
    <property type="term" value="P:L-leucine transport"/>
    <property type="evidence" value="ECO:0007669"/>
    <property type="project" value="TreeGrafter"/>
</dbReference>
<organism evidence="10 11">
    <name type="scientific">Elizabethkingia argenteiflava</name>
    <dbReference type="NCBI Taxonomy" id="2681556"/>
    <lineage>
        <taxon>Bacteria</taxon>
        <taxon>Pseudomonadati</taxon>
        <taxon>Bacteroidota</taxon>
        <taxon>Flavobacteriia</taxon>
        <taxon>Flavobacteriales</taxon>
        <taxon>Weeksellaceae</taxon>
        <taxon>Elizabethkingia</taxon>
    </lineage>
</organism>
<comment type="caution">
    <text evidence="10">The sequence shown here is derived from an EMBL/GenBank/DDBJ whole genome shotgun (WGS) entry which is preliminary data.</text>
</comment>
<dbReference type="PANTHER" id="PTHR30588">
    <property type="entry name" value="BRANCHED-CHAIN AMINO ACID TRANSPORT SYSTEM 2 CARRIER PROTEIN"/>
    <property type="match status" value="1"/>
</dbReference>
<feature type="transmembrane region" description="Helical" evidence="9">
    <location>
        <begin position="171"/>
        <end position="188"/>
    </location>
</feature>
<protein>
    <submittedName>
        <fullName evidence="10">Branched-chain amino acid transport system II carrier protein</fullName>
    </submittedName>
</protein>
<evidence type="ECO:0000256" key="4">
    <source>
        <dbReference type="ARBA" id="ARBA00022475"/>
    </source>
</evidence>
<dbReference type="GO" id="GO:0015190">
    <property type="term" value="F:L-leucine transmembrane transporter activity"/>
    <property type="evidence" value="ECO:0007669"/>
    <property type="project" value="TreeGrafter"/>
</dbReference>
<evidence type="ECO:0000256" key="9">
    <source>
        <dbReference type="SAM" id="Phobius"/>
    </source>
</evidence>
<feature type="transmembrane region" description="Helical" evidence="9">
    <location>
        <begin position="256"/>
        <end position="280"/>
    </location>
</feature>
<dbReference type="Pfam" id="PF05525">
    <property type="entry name" value="Branch_AA_trans"/>
    <property type="match status" value="1"/>
</dbReference>
<dbReference type="InterPro" id="IPR004685">
    <property type="entry name" value="Brnchd-chn_aa_trnsp_Livcs"/>
</dbReference>
<dbReference type="GO" id="GO:0015188">
    <property type="term" value="F:L-isoleucine transmembrane transporter activity"/>
    <property type="evidence" value="ECO:0007669"/>
    <property type="project" value="TreeGrafter"/>
</dbReference>
<feature type="transmembrane region" description="Helical" evidence="9">
    <location>
        <begin position="292"/>
        <end position="310"/>
    </location>
</feature>
<comment type="similarity">
    <text evidence="2">Belongs to the branched chain amino acid transporter family.</text>
</comment>
<feature type="transmembrane region" description="Helical" evidence="9">
    <location>
        <begin position="209"/>
        <end position="236"/>
    </location>
</feature>
<evidence type="ECO:0000256" key="7">
    <source>
        <dbReference type="ARBA" id="ARBA00022989"/>
    </source>
</evidence>
<dbReference type="NCBIfam" id="TIGR00796">
    <property type="entry name" value="livcs"/>
    <property type="match status" value="1"/>
</dbReference>
<feature type="transmembrane region" description="Helical" evidence="9">
    <location>
        <begin position="129"/>
        <end position="151"/>
    </location>
</feature>
<feature type="transmembrane region" description="Helical" evidence="9">
    <location>
        <begin position="62"/>
        <end position="79"/>
    </location>
</feature>
<evidence type="ECO:0000256" key="2">
    <source>
        <dbReference type="ARBA" id="ARBA00008540"/>
    </source>
</evidence>
<keyword evidence="6" id="KW-0029">Amino-acid transport</keyword>
<keyword evidence="5 9" id="KW-0812">Transmembrane</keyword>
<evidence type="ECO:0000256" key="8">
    <source>
        <dbReference type="ARBA" id="ARBA00023136"/>
    </source>
</evidence>
<dbReference type="GO" id="GO:0005304">
    <property type="term" value="F:L-valine transmembrane transporter activity"/>
    <property type="evidence" value="ECO:0007669"/>
    <property type="project" value="TreeGrafter"/>
</dbReference>
<dbReference type="EMBL" id="JAAABJ010000518">
    <property type="protein sequence ID" value="NAW51228.1"/>
    <property type="molecule type" value="Genomic_DNA"/>
</dbReference>
<evidence type="ECO:0000256" key="3">
    <source>
        <dbReference type="ARBA" id="ARBA00022448"/>
    </source>
</evidence>
<evidence type="ECO:0000256" key="5">
    <source>
        <dbReference type="ARBA" id="ARBA00022692"/>
    </source>
</evidence>
<reference evidence="10 11" key="1">
    <citation type="submission" date="2019-11" db="EMBL/GenBank/DDBJ databases">
        <title>Characterization of Elizabethkingia argenteiflava sp. nov., isolated from inner surface of Soybean Pods.</title>
        <authorList>
            <person name="Mo S."/>
        </authorList>
    </citation>
    <scope>NUCLEOTIDE SEQUENCE [LARGE SCALE GENOMIC DNA]</scope>
    <source>
        <strain evidence="10 11">YB22</strain>
    </source>
</reference>
<dbReference type="GO" id="GO:0005886">
    <property type="term" value="C:plasma membrane"/>
    <property type="evidence" value="ECO:0007669"/>
    <property type="project" value="UniProtKB-SubCell"/>
</dbReference>
<evidence type="ECO:0000256" key="6">
    <source>
        <dbReference type="ARBA" id="ARBA00022970"/>
    </source>
</evidence>
<dbReference type="Proteomes" id="UP000553459">
    <property type="component" value="Unassembled WGS sequence"/>
</dbReference>